<accession>A0A6L2JU86</accession>
<comment type="caution">
    <text evidence="2">The sequence shown here is derived from an EMBL/GenBank/DDBJ whole genome shotgun (WGS) entry which is preliminary data.</text>
</comment>
<proteinExistence type="predicted"/>
<dbReference type="EMBL" id="BKCJ010001330">
    <property type="protein sequence ID" value="GEU40641.1"/>
    <property type="molecule type" value="Genomic_DNA"/>
</dbReference>
<feature type="compositionally biased region" description="Basic and acidic residues" evidence="1">
    <location>
        <begin position="288"/>
        <end position="299"/>
    </location>
</feature>
<evidence type="ECO:0000256" key="1">
    <source>
        <dbReference type="SAM" id="MobiDB-lite"/>
    </source>
</evidence>
<name>A0A6L2JU86_TANCI</name>
<feature type="region of interest" description="Disordered" evidence="1">
    <location>
        <begin position="253"/>
        <end position="306"/>
    </location>
</feature>
<protein>
    <submittedName>
        <fullName evidence="2">Uncharacterized protein</fullName>
    </submittedName>
</protein>
<dbReference type="AlphaFoldDB" id="A0A6L2JU86"/>
<organism evidence="2">
    <name type="scientific">Tanacetum cinerariifolium</name>
    <name type="common">Dalmatian daisy</name>
    <name type="synonym">Chrysanthemum cinerariifolium</name>
    <dbReference type="NCBI Taxonomy" id="118510"/>
    <lineage>
        <taxon>Eukaryota</taxon>
        <taxon>Viridiplantae</taxon>
        <taxon>Streptophyta</taxon>
        <taxon>Embryophyta</taxon>
        <taxon>Tracheophyta</taxon>
        <taxon>Spermatophyta</taxon>
        <taxon>Magnoliopsida</taxon>
        <taxon>eudicotyledons</taxon>
        <taxon>Gunneridae</taxon>
        <taxon>Pentapetalae</taxon>
        <taxon>asterids</taxon>
        <taxon>campanulids</taxon>
        <taxon>Asterales</taxon>
        <taxon>Asteraceae</taxon>
        <taxon>Asteroideae</taxon>
        <taxon>Anthemideae</taxon>
        <taxon>Anthemidinae</taxon>
        <taxon>Tanacetum</taxon>
    </lineage>
</organism>
<gene>
    <name evidence="2" type="ORF">Tci_012619</name>
</gene>
<sequence length="306" mass="34633">MVAIGYKNPVYLSKAKQVQPAQYNGHEIVKTNHYRALVHDSKDTLKIADTIRKQMIEKIKDPMCMKNKVKISPHDYLKENYLATFTPHKQLTPEQIFWSDDLLKMKAKALKEKAKSAKTIIVLTVYPPNTPTKLVPKFLPTKSQGKKQKSQAALQELYDSIKLTHAKTIEKTTSLLTEIENLKAKINGKTKCVTTPAEKPKVLAPGPLREIVEKARVRQPLDNALAYACRYTKHSRELLEFAIGTCPKKKMKKTNKHVIPSTRVKDVTAASGSKPRSNTKKYRALPAKSDKKKVEDHPRNNKSSVK</sequence>
<evidence type="ECO:0000313" key="2">
    <source>
        <dbReference type="EMBL" id="GEU40641.1"/>
    </source>
</evidence>
<reference evidence="2" key="1">
    <citation type="journal article" date="2019" name="Sci. Rep.">
        <title>Draft genome of Tanacetum cinerariifolium, the natural source of mosquito coil.</title>
        <authorList>
            <person name="Yamashiro T."/>
            <person name="Shiraishi A."/>
            <person name="Satake H."/>
            <person name="Nakayama K."/>
        </authorList>
    </citation>
    <scope>NUCLEOTIDE SEQUENCE</scope>
</reference>